<accession>B0DDW5</accession>
<evidence type="ECO:0000313" key="1">
    <source>
        <dbReference type="EMBL" id="EDR07156.1"/>
    </source>
</evidence>
<reference evidence="1 2" key="1">
    <citation type="journal article" date="2008" name="Nature">
        <title>The genome of Laccaria bicolor provides insights into mycorrhizal symbiosis.</title>
        <authorList>
            <person name="Martin F."/>
            <person name="Aerts A."/>
            <person name="Ahren D."/>
            <person name="Brun A."/>
            <person name="Danchin E.G.J."/>
            <person name="Duchaussoy F."/>
            <person name="Gibon J."/>
            <person name="Kohler A."/>
            <person name="Lindquist E."/>
            <person name="Pereda V."/>
            <person name="Salamov A."/>
            <person name="Shapiro H.J."/>
            <person name="Wuyts J."/>
            <person name="Blaudez D."/>
            <person name="Buee M."/>
            <person name="Brokstein P."/>
            <person name="Canbaeck B."/>
            <person name="Cohen D."/>
            <person name="Courty P.E."/>
            <person name="Coutinho P.M."/>
            <person name="Delaruelle C."/>
            <person name="Detter J.C."/>
            <person name="Deveau A."/>
            <person name="DiFazio S."/>
            <person name="Duplessis S."/>
            <person name="Fraissinet-Tachet L."/>
            <person name="Lucic E."/>
            <person name="Frey-Klett P."/>
            <person name="Fourrey C."/>
            <person name="Feussner I."/>
            <person name="Gay G."/>
            <person name="Grimwood J."/>
            <person name="Hoegger P.J."/>
            <person name="Jain P."/>
            <person name="Kilaru S."/>
            <person name="Labbe J."/>
            <person name="Lin Y.C."/>
            <person name="Legue V."/>
            <person name="Le Tacon F."/>
            <person name="Marmeisse R."/>
            <person name="Melayah D."/>
            <person name="Montanini B."/>
            <person name="Muratet M."/>
            <person name="Nehls U."/>
            <person name="Niculita-Hirzel H."/>
            <person name="Oudot-Le Secq M.P."/>
            <person name="Peter M."/>
            <person name="Quesneville H."/>
            <person name="Rajashekar B."/>
            <person name="Reich M."/>
            <person name="Rouhier N."/>
            <person name="Schmutz J."/>
            <person name="Yin T."/>
            <person name="Chalot M."/>
            <person name="Henrissat B."/>
            <person name="Kuees U."/>
            <person name="Lucas S."/>
            <person name="Van de Peer Y."/>
            <person name="Podila G.K."/>
            <person name="Polle A."/>
            <person name="Pukkila P.J."/>
            <person name="Richardson P.M."/>
            <person name="Rouze P."/>
            <person name="Sanders I.R."/>
            <person name="Stajich J.E."/>
            <person name="Tunlid A."/>
            <person name="Tuskan G."/>
            <person name="Grigoriev I.V."/>
        </authorList>
    </citation>
    <scope>NUCLEOTIDE SEQUENCE [LARGE SCALE GENOMIC DNA]</scope>
    <source>
        <strain evidence="2">S238N-H82 / ATCC MYA-4686</strain>
    </source>
</reference>
<proteinExistence type="predicted"/>
<sequence>MGARWKGTDVKFLHRQLCHSQCSSSRATRRSSKGEGCRVGLVSRGRSETTFCASERP</sequence>
<dbReference type="KEGG" id="lbc:LACBIDRAFT_299037"/>
<gene>
    <name evidence="1" type="ORF">LACBIDRAFT_299037</name>
</gene>
<dbReference type="RefSeq" id="XP_001882087.1">
    <property type="nucleotide sequence ID" value="XM_001882052.1"/>
</dbReference>
<dbReference type="InParanoid" id="B0DDW5"/>
<dbReference type="HOGENOM" id="CLU_2996861_0_0_1"/>
<dbReference type="EMBL" id="DS547105">
    <property type="protein sequence ID" value="EDR07156.1"/>
    <property type="molecule type" value="Genomic_DNA"/>
</dbReference>
<dbReference type="AlphaFoldDB" id="B0DDW5"/>
<keyword evidence="2" id="KW-1185">Reference proteome</keyword>
<name>B0DDW5_LACBS</name>
<dbReference type="Proteomes" id="UP000001194">
    <property type="component" value="Unassembled WGS sequence"/>
</dbReference>
<organism evidence="2">
    <name type="scientific">Laccaria bicolor (strain S238N-H82 / ATCC MYA-4686)</name>
    <name type="common">Bicoloured deceiver</name>
    <name type="synonym">Laccaria laccata var. bicolor</name>
    <dbReference type="NCBI Taxonomy" id="486041"/>
    <lineage>
        <taxon>Eukaryota</taxon>
        <taxon>Fungi</taxon>
        <taxon>Dikarya</taxon>
        <taxon>Basidiomycota</taxon>
        <taxon>Agaricomycotina</taxon>
        <taxon>Agaricomycetes</taxon>
        <taxon>Agaricomycetidae</taxon>
        <taxon>Agaricales</taxon>
        <taxon>Agaricineae</taxon>
        <taxon>Hydnangiaceae</taxon>
        <taxon>Laccaria</taxon>
    </lineage>
</organism>
<dbReference type="GeneID" id="6077810"/>
<protein>
    <submittedName>
        <fullName evidence="1">Predicted protein</fullName>
    </submittedName>
</protein>
<evidence type="ECO:0000313" key="2">
    <source>
        <dbReference type="Proteomes" id="UP000001194"/>
    </source>
</evidence>